<dbReference type="AlphaFoldDB" id="A0A177TG69"/>
<feature type="region of interest" description="Disordered" evidence="4">
    <location>
        <begin position="115"/>
        <end position="141"/>
    </location>
</feature>
<feature type="compositionally biased region" description="Basic and acidic residues" evidence="4">
    <location>
        <begin position="918"/>
        <end position="928"/>
    </location>
</feature>
<accession>A0A177TG69</accession>
<evidence type="ECO:0000256" key="1">
    <source>
        <dbReference type="ARBA" id="ARBA00006484"/>
    </source>
</evidence>
<proteinExistence type="inferred from homology"/>
<gene>
    <name evidence="5" type="ORF">A4X13_0g800</name>
</gene>
<feature type="compositionally biased region" description="Low complexity" evidence="4">
    <location>
        <begin position="702"/>
        <end position="711"/>
    </location>
</feature>
<evidence type="ECO:0000313" key="5">
    <source>
        <dbReference type="EMBL" id="KAE8259755.1"/>
    </source>
</evidence>
<comment type="similarity">
    <text evidence="1">Belongs to the short-chain dehydrogenases/reductases (SDR) family.</text>
</comment>
<reference evidence="5" key="1">
    <citation type="submission" date="2016-04" db="EMBL/GenBank/DDBJ databases">
        <authorList>
            <person name="Nguyen H.D."/>
            <person name="Samba Siva P."/>
            <person name="Cullis J."/>
            <person name="Levesque C.A."/>
            <person name="Hambleton S."/>
        </authorList>
    </citation>
    <scope>NUCLEOTIDE SEQUENCE</scope>
    <source>
        <strain evidence="5">DAOMC 236416</strain>
    </source>
</reference>
<evidence type="ECO:0000256" key="2">
    <source>
        <dbReference type="ARBA" id="ARBA00022857"/>
    </source>
</evidence>
<dbReference type="InterPro" id="IPR020904">
    <property type="entry name" value="Sc_DH/Rdtase_CS"/>
</dbReference>
<dbReference type="PRINTS" id="PR00080">
    <property type="entry name" value="SDRFAMILY"/>
</dbReference>
<feature type="region of interest" description="Disordered" evidence="4">
    <location>
        <begin position="27"/>
        <end position="82"/>
    </location>
</feature>
<dbReference type="InterPro" id="IPR002347">
    <property type="entry name" value="SDR_fam"/>
</dbReference>
<dbReference type="Pfam" id="PF13561">
    <property type="entry name" value="adh_short_C2"/>
    <property type="match status" value="1"/>
</dbReference>
<feature type="compositionally biased region" description="Low complexity" evidence="4">
    <location>
        <begin position="303"/>
        <end position="314"/>
    </location>
</feature>
<keyword evidence="3" id="KW-0560">Oxidoreductase</keyword>
<organism evidence="5 6">
    <name type="scientific">Tilletia indica</name>
    <dbReference type="NCBI Taxonomy" id="43049"/>
    <lineage>
        <taxon>Eukaryota</taxon>
        <taxon>Fungi</taxon>
        <taxon>Dikarya</taxon>
        <taxon>Basidiomycota</taxon>
        <taxon>Ustilaginomycotina</taxon>
        <taxon>Exobasidiomycetes</taxon>
        <taxon>Tilletiales</taxon>
        <taxon>Tilletiaceae</taxon>
        <taxon>Tilletia</taxon>
    </lineage>
</organism>
<dbReference type="PROSITE" id="PS00061">
    <property type="entry name" value="ADH_SHORT"/>
    <property type="match status" value="1"/>
</dbReference>
<feature type="region of interest" description="Disordered" evidence="4">
    <location>
        <begin position="545"/>
        <end position="586"/>
    </location>
</feature>
<name>A0A177TG69_9BASI</name>
<dbReference type="Gene3D" id="3.40.50.720">
    <property type="entry name" value="NAD(P)-binding Rossmann-like Domain"/>
    <property type="match status" value="1"/>
</dbReference>
<keyword evidence="2" id="KW-0521">NADP</keyword>
<evidence type="ECO:0000256" key="4">
    <source>
        <dbReference type="SAM" id="MobiDB-lite"/>
    </source>
</evidence>
<reference evidence="5" key="2">
    <citation type="journal article" date="2019" name="IMA Fungus">
        <title>Genome sequencing and comparison of five Tilletia species to identify candidate genes for the detection of regulated species infecting wheat.</title>
        <authorList>
            <person name="Nguyen H.D.T."/>
            <person name="Sultana T."/>
            <person name="Kesanakurti P."/>
            <person name="Hambleton S."/>
        </authorList>
    </citation>
    <scope>NUCLEOTIDE SEQUENCE</scope>
    <source>
        <strain evidence="5">DAOMC 236416</strain>
    </source>
</reference>
<dbReference type="PANTHER" id="PTHR43008">
    <property type="entry name" value="BENZIL REDUCTASE"/>
    <property type="match status" value="1"/>
</dbReference>
<comment type="caution">
    <text evidence="5">The sequence shown here is derived from an EMBL/GenBank/DDBJ whole genome shotgun (WGS) entry which is preliminary data.</text>
</comment>
<dbReference type="FunFam" id="3.40.50.720:FF:000090">
    <property type="entry name" value="NADP-dependent mannitol dehydrogenase"/>
    <property type="match status" value="1"/>
</dbReference>
<feature type="compositionally biased region" description="Low complexity" evidence="4">
    <location>
        <begin position="449"/>
        <end position="461"/>
    </location>
</feature>
<feature type="compositionally biased region" description="Polar residues" evidence="4">
    <location>
        <begin position="545"/>
        <end position="566"/>
    </location>
</feature>
<dbReference type="GO" id="GO:0050664">
    <property type="term" value="F:oxidoreductase activity, acting on NAD(P)H, oxygen as acceptor"/>
    <property type="evidence" value="ECO:0007669"/>
    <property type="project" value="TreeGrafter"/>
</dbReference>
<dbReference type="GO" id="GO:0050085">
    <property type="term" value="F:mannitol 2-dehydrogenase (NADP+) activity"/>
    <property type="evidence" value="ECO:0007669"/>
    <property type="project" value="UniProtKB-ARBA"/>
</dbReference>
<keyword evidence="6" id="KW-1185">Reference proteome</keyword>
<dbReference type="InterPro" id="IPR036291">
    <property type="entry name" value="NAD(P)-bd_dom_sf"/>
</dbReference>
<feature type="region of interest" description="Disordered" evidence="4">
    <location>
        <begin position="281"/>
        <end position="339"/>
    </location>
</feature>
<evidence type="ECO:0000256" key="3">
    <source>
        <dbReference type="ARBA" id="ARBA00023002"/>
    </source>
</evidence>
<dbReference type="GO" id="GO:0005975">
    <property type="term" value="P:carbohydrate metabolic process"/>
    <property type="evidence" value="ECO:0007669"/>
    <property type="project" value="UniProtKB-ARBA"/>
</dbReference>
<sequence>MAAIPYASASSRPVPTINIPFRSIISSSSSSSTHQRTPSPAASPSTPPTSGSSNRASAFFTGQFTSSSSSPAPSPPAASSSNRNSLVFLQSQQPPPPQQQSQQELQPHPMLYSAGRRSRRAARGLEISSGGRRTGGRDIDDMTDDELRVHLHHRTRLHSDDDVLPSRQASPAPPPPAATAAPSANNRTLSPLSGNIIPNIPVSNGRTSSSSDLPAYFVDPSLPQYEYRARPVWPVYSSDSAGIPSTSSFFFTGGVQITPPPPPPPMADEVTCALLTASPLTSSPVDERTGMGGASMVRPTPFPTSSSTPGLPSTPERRILGLPNRNSPPVPPRSLPNTSGLSVLRGSSLLHTNAAAAARSLGSSSLGMTGVPVGGRSSVVSETEGTVVLPPPAYEEQDSARRGSAPSQLGEPRSAAMVGSTIAIQPSASIPTAAGATATPIPMPMSTATPTGGSPLGNSPSLPSVIPVPPVPTRSVSLPGANASMASAAATATAIVRNRQLQQQGVTPASSIVTTSVPLGVGLGEGEGEGEGEVMMEEVILTPCTTPTSSANPRTPASEMNRQTALPSPPPSATFSRPSPPTTTITNRRPISQVIVRQYATVGASPSQSSGSGSTWGMCGAGLGAYSVDDSQTEFRFGVQHGRSADNNNNNNGGGGVVMVRPPIPSERRSSRAVGRHMRAATSVLPSVTSHGQGQGQGGRGVVASGGATATVPARQQGVRNRPPLSMSIFDPSSAPAPAQTQTHTEVSSSSSTPSPSPSPASASQAQAQAQAVAAAAMFGLTAREWSLRLAWLGEQEGDGVLSAGSGPGAAARRSASISASSRITGIRIHTHTHAMIQSRSAFKAVSSVAALAATRTTTLAAATSTSAAVASRSPWLLASRTASVPAYTQARSIQTTPWANEVDRPSHASVEDHVIPYPEDHERDPTDVGHSTTGGKVGPHSKRTLASLSMDGKACVVTGAARGLGNLIARTFVESGSSTLAILDLNAKESVEAAKDIEQWFLEHGSVQPGELNVEGFGCDVSNEDDVIRVMEDVKKRFGRIDVVVNSAGIVENFPATQYPTHKMKKLFDININGSYYVAREAGKHMLADGIKGSIILVASMSAGVVNVPQPQAPYNASKAAVRHLASSMAVEWAKAGIRVNSLSPGYMLTSLTRTILEASPAGKELKATWENLTPMGRMGEPEDLKGAAIYLASDASSFTTGTDLLVDGGYTAT</sequence>
<feature type="region of interest" description="Disordered" evidence="4">
    <location>
        <begin position="918"/>
        <end position="941"/>
    </location>
</feature>
<feature type="compositionally biased region" description="Low complexity" evidence="4">
    <location>
        <begin position="66"/>
        <end position="81"/>
    </location>
</feature>
<evidence type="ECO:0000313" key="6">
    <source>
        <dbReference type="Proteomes" id="UP000077521"/>
    </source>
</evidence>
<dbReference type="GO" id="GO:0044281">
    <property type="term" value="P:small molecule metabolic process"/>
    <property type="evidence" value="ECO:0007669"/>
    <property type="project" value="UniProtKB-ARBA"/>
</dbReference>
<dbReference type="EMBL" id="LWDF02000027">
    <property type="protein sequence ID" value="KAE8259755.1"/>
    <property type="molecule type" value="Genomic_DNA"/>
</dbReference>
<dbReference type="SUPFAM" id="SSF51735">
    <property type="entry name" value="NAD(P)-binding Rossmann-fold domains"/>
    <property type="match status" value="1"/>
</dbReference>
<feature type="compositionally biased region" description="Polar residues" evidence="4">
    <location>
        <begin position="54"/>
        <end position="65"/>
    </location>
</feature>
<dbReference type="PRINTS" id="PR00081">
    <property type="entry name" value="GDHRDH"/>
</dbReference>
<dbReference type="PANTHER" id="PTHR43008:SF14">
    <property type="entry name" value="DEHYDROGENASE ARBD, PUTATIVE-RELATED"/>
    <property type="match status" value="1"/>
</dbReference>
<feature type="region of interest" description="Disordered" evidence="4">
    <location>
        <begin position="390"/>
        <end position="414"/>
    </location>
</feature>
<feature type="region of interest" description="Disordered" evidence="4">
    <location>
        <begin position="154"/>
        <end position="192"/>
    </location>
</feature>
<protein>
    <submittedName>
        <fullName evidence="5">Uncharacterized protein</fullName>
    </submittedName>
</protein>
<feature type="compositionally biased region" description="Low complexity" evidence="4">
    <location>
        <begin position="748"/>
        <end position="767"/>
    </location>
</feature>
<feature type="region of interest" description="Disordered" evidence="4">
    <location>
        <begin position="433"/>
        <end position="461"/>
    </location>
</feature>
<feature type="compositionally biased region" description="Low complexity" evidence="4">
    <location>
        <begin position="573"/>
        <end position="586"/>
    </location>
</feature>
<feature type="region of interest" description="Disordered" evidence="4">
    <location>
        <begin position="641"/>
        <end position="767"/>
    </location>
</feature>
<feature type="compositionally biased region" description="Low complexity" evidence="4">
    <location>
        <begin position="27"/>
        <end position="53"/>
    </location>
</feature>
<dbReference type="Proteomes" id="UP000077521">
    <property type="component" value="Unassembled WGS sequence"/>
</dbReference>